<geneLocation type="plasmid" evidence="1">
    <name>unnamed</name>
</geneLocation>
<protein>
    <submittedName>
        <fullName evidence="1">Uncharacterized protein</fullName>
    </submittedName>
</protein>
<name>A0A3Q8CQY9_KLEPN</name>
<reference evidence="1" key="1">
    <citation type="submission" date="2017-09" db="EMBL/GenBank/DDBJ databases">
        <title>Plasmid of Klebsiella pneumoniae 11492.</title>
        <authorList>
            <person name="Chen F."/>
            <person name="Jia X."/>
            <person name="Ma G."/>
            <person name="Zhou D."/>
            <person name="Zhan Z."/>
            <person name="Shen D."/>
        </authorList>
    </citation>
    <scope>NUCLEOTIDE SEQUENCE</scope>
    <source>
        <strain evidence="1">11492</strain>
        <plasmid evidence="1">unnamed</plasmid>
    </source>
</reference>
<organism evidence="1">
    <name type="scientific">Klebsiella pneumoniae</name>
    <dbReference type="NCBI Taxonomy" id="573"/>
    <lineage>
        <taxon>Bacteria</taxon>
        <taxon>Pseudomonadati</taxon>
        <taxon>Pseudomonadota</taxon>
        <taxon>Gammaproteobacteria</taxon>
        <taxon>Enterobacterales</taxon>
        <taxon>Enterobacteriaceae</taxon>
        <taxon>Klebsiella/Raoultella group</taxon>
        <taxon>Klebsiella</taxon>
        <taxon>Klebsiella pneumoniae complex</taxon>
    </lineage>
</organism>
<dbReference type="AlphaFoldDB" id="A0A3Q8CQY9"/>
<proteinExistence type="predicted"/>
<evidence type="ECO:0000313" key="1">
    <source>
        <dbReference type="EMBL" id="AUG89579.1"/>
    </source>
</evidence>
<keyword evidence="1" id="KW-0614">Plasmid</keyword>
<gene>
    <name evidence="1" type="ORF">CN549_0199</name>
</gene>
<sequence>MRNQLNFNCKCLSDNIQDGISIFQREGSTQAQSGHCWITA</sequence>
<accession>A0A3Q8CQY9</accession>
<dbReference type="EMBL" id="MF993442">
    <property type="protein sequence ID" value="AUG89579.1"/>
    <property type="molecule type" value="Genomic_DNA"/>
</dbReference>